<dbReference type="EMBL" id="KV919247">
    <property type="protein sequence ID" value="OSX70496.1"/>
    <property type="molecule type" value="Genomic_DNA"/>
</dbReference>
<gene>
    <name evidence="2" type="ORF">BU14_0738s0001</name>
</gene>
<evidence type="ECO:0000313" key="3">
    <source>
        <dbReference type="Proteomes" id="UP000218209"/>
    </source>
</evidence>
<reference evidence="2 3" key="1">
    <citation type="submission" date="2017-03" db="EMBL/GenBank/DDBJ databases">
        <title>WGS assembly of Porphyra umbilicalis.</title>
        <authorList>
            <person name="Brawley S.H."/>
            <person name="Blouin N.A."/>
            <person name="Ficko-Blean E."/>
            <person name="Wheeler G.L."/>
            <person name="Lohr M."/>
            <person name="Goodson H.V."/>
            <person name="Jenkins J.W."/>
            <person name="Blaby-Haas C.E."/>
            <person name="Helliwell K.E."/>
            <person name="Chan C."/>
            <person name="Marriage T."/>
            <person name="Bhattacharya D."/>
            <person name="Klein A.S."/>
            <person name="Badis Y."/>
            <person name="Brodie J."/>
            <person name="Cao Y."/>
            <person name="Collen J."/>
            <person name="Dittami S.M."/>
            <person name="Gachon C.M."/>
            <person name="Green B.R."/>
            <person name="Karpowicz S."/>
            <person name="Kim J.W."/>
            <person name="Kudahl U."/>
            <person name="Lin S."/>
            <person name="Michel G."/>
            <person name="Mittag M."/>
            <person name="Olson B.J."/>
            <person name="Pangilinan J."/>
            <person name="Peng Y."/>
            <person name="Qiu H."/>
            <person name="Shu S."/>
            <person name="Singer J.T."/>
            <person name="Smith A.G."/>
            <person name="Sprecher B.N."/>
            <person name="Wagner V."/>
            <person name="Wang W."/>
            <person name="Wang Z.-Y."/>
            <person name="Yan J."/>
            <person name="Yarish C."/>
            <person name="Zoeuner-Riek S."/>
            <person name="Zhuang Y."/>
            <person name="Zou Y."/>
            <person name="Lindquist E.A."/>
            <person name="Grimwood J."/>
            <person name="Barry K."/>
            <person name="Rokhsar D.S."/>
            <person name="Schmutz J."/>
            <person name="Stiller J.W."/>
            <person name="Grossman A.R."/>
            <person name="Prochnik S.E."/>
        </authorList>
    </citation>
    <scope>NUCLEOTIDE SEQUENCE [LARGE SCALE GENOMIC DNA]</scope>
    <source>
        <strain evidence="2">4086291</strain>
    </source>
</reference>
<evidence type="ECO:0000313" key="2">
    <source>
        <dbReference type="EMBL" id="OSX70496.1"/>
    </source>
</evidence>
<keyword evidence="3" id="KW-1185">Reference proteome</keyword>
<protein>
    <submittedName>
        <fullName evidence="2">Uncharacterized protein</fullName>
    </submittedName>
</protein>
<dbReference type="AlphaFoldDB" id="A0A1X6NPS4"/>
<feature type="transmembrane region" description="Helical" evidence="1">
    <location>
        <begin position="70"/>
        <end position="90"/>
    </location>
</feature>
<keyword evidence="1" id="KW-0812">Transmembrane</keyword>
<name>A0A1X6NPS4_PORUM</name>
<dbReference type="Proteomes" id="UP000218209">
    <property type="component" value="Unassembled WGS sequence"/>
</dbReference>
<accession>A0A1X6NPS4</accession>
<evidence type="ECO:0000256" key="1">
    <source>
        <dbReference type="SAM" id="Phobius"/>
    </source>
</evidence>
<proteinExistence type="predicted"/>
<keyword evidence="1" id="KW-0472">Membrane</keyword>
<sequence>MSCFHQGDLNRHVRMVRCVGNGWCLCCISGEASALARQWRRIRLSGELCLGLYAYRSLVLLYGIDVRLVWAWHLTCCVPFFWLLLLCCLIDCGCGRCMKGIVRTPVQCALLHSAKSTLWKNTWT</sequence>
<keyword evidence="1" id="KW-1133">Transmembrane helix</keyword>
<organism evidence="2 3">
    <name type="scientific">Porphyra umbilicalis</name>
    <name type="common">Purple laver</name>
    <name type="synonym">Red alga</name>
    <dbReference type="NCBI Taxonomy" id="2786"/>
    <lineage>
        <taxon>Eukaryota</taxon>
        <taxon>Rhodophyta</taxon>
        <taxon>Bangiophyceae</taxon>
        <taxon>Bangiales</taxon>
        <taxon>Bangiaceae</taxon>
        <taxon>Porphyra</taxon>
    </lineage>
</organism>
<feature type="non-terminal residue" evidence="2">
    <location>
        <position position="124"/>
    </location>
</feature>